<evidence type="ECO:0000313" key="1">
    <source>
        <dbReference type="EMBL" id="CAB3693668.1"/>
    </source>
</evidence>
<dbReference type="Proteomes" id="UP000494269">
    <property type="component" value="Unassembled WGS sequence"/>
</dbReference>
<organism evidence="1 2">
    <name type="scientific">Achromobacter kerstersii</name>
    <dbReference type="NCBI Taxonomy" id="1353890"/>
    <lineage>
        <taxon>Bacteria</taxon>
        <taxon>Pseudomonadati</taxon>
        <taxon>Pseudomonadota</taxon>
        <taxon>Betaproteobacteria</taxon>
        <taxon>Burkholderiales</taxon>
        <taxon>Alcaligenaceae</taxon>
        <taxon>Achromobacter</taxon>
    </lineage>
</organism>
<keyword evidence="2" id="KW-1185">Reference proteome</keyword>
<dbReference type="EMBL" id="CADIJQ010000002">
    <property type="protein sequence ID" value="CAB3693668.1"/>
    <property type="molecule type" value="Genomic_DNA"/>
</dbReference>
<dbReference type="AlphaFoldDB" id="A0A6S6ZTQ4"/>
<sequence>MTPDTRPEPLARRLEIASGASRTLALRAGASVVCLSGSIRIDEPAAGAEAASSLHLPVSAHVNAGEAHGVASGGVLRVTAIKGAEVICVDVPSPFTRFFGVATKIFRLNRAKLAKKGLGALHKIS</sequence>
<accession>A0A6S6ZTQ4</accession>
<gene>
    <name evidence="1" type="ORF">LMG3441_02168</name>
</gene>
<proteinExistence type="predicted"/>
<dbReference type="RefSeq" id="WP_054423530.1">
    <property type="nucleotide sequence ID" value="NZ_CADIJQ010000002.1"/>
</dbReference>
<reference evidence="1 2" key="1">
    <citation type="submission" date="2020-04" db="EMBL/GenBank/DDBJ databases">
        <authorList>
            <person name="De Canck E."/>
        </authorList>
    </citation>
    <scope>NUCLEOTIDE SEQUENCE [LARGE SCALE GENOMIC DNA]</scope>
    <source>
        <strain evidence="1 2">LMG 3441</strain>
    </source>
</reference>
<evidence type="ECO:0000313" key="2">
    <source>
        <dbReference type="Proteomes" id="UP000494269"/>
    </source>
</evidence>
<name>A0A6S6ZTQ4_9BURK</name>
<protein>
    <submittedName>
        <fullName evidence="1">Uncharacterized protein</fullName>
    </submittedName>
</protein>